<gene>
    <name evidence="14 17" type="primary">rnhC</name>
    <name evidence="17" type="ORF">HSX42_15160</name>
</gene>
<comment type="cofactor">
    <cofactor evidence="14 15">
        <name>Mn(2+)</name>
        <dbReference type="ChEBI" id="CHEBI:29035"/>
    </cofactor>
    <cofactor evidence="14 15">
        <name>Mg(2+)</name>
        <dbReference type="ChEBI" id="CHEBI:18420"/>
    </cofactor>
    <text evidence="14 15">Manganese or magnesium. Binds 1 divalent metal ion per monomer in the absence of substrate. May bind a second metal ion after substrate binding.</text>
</comment>
<keyword evidence="8 14" id="KW-0963">Cytoplasm</keyword>
<feature type="binding site" evidence="14 15">
    <location>
        <position position="102"/>
    </location>
    <ligand>
        <name>a divalent metal cation</name>
        <dbReference type="ChEBI" id="CHEBI:60240"/>
    </ligand>
</feature>
<evidence type="ECO:0000256" key="3">
    <source>
        <dbReference type="ARBA" id="ARBA00004065"/>
    </source>
</evidence>
<dbReference type="HAMAP" id="MF_00053">
    <property type="entry name" value="RNase_HIII"/>
    <property type="match status" value="1"/>
</dbReference>
<sequence length="313" mass="34415">MSNYVIHADQKLLATLRAYYKDALSDRLPAGALFAAKRPDVTITAYRSGKVLFQGKAAEQEAAKWMENHTAPENKQKDQNRAKTTALSEQELGSLSAIGSDEVGTGDYFGPIVVAAAYVDRGHLDRIAALGVKDSKQLNDETITRIAPTIMETVPYAVTVLTNAEYNRWQQSGMPQTKMKALLHNRTLAKLIDDIAPIEPEAIIIDQFLERNSYFRYLEDETRIVRERVHCLPKAEGVHVAVAAASIIARYMFLAEMDKLSRTVGLPLPKGAGAIVDEAAAQLIRQQGVGALETCAKLHFANTKKALDIAKHS</sequence>
<dbReference type="Gene3D" id="3.30.310.10">
    <property type="entry name" value="TATA-Binding Protein"/>
    <property type="match status" value="1"/>
</dbReference>
<evidence type="ECO:0000256" key="9">
    <source>
        <dbReference type="ARBA" id="ARBA00022722"/>
    </source>
</evidence>
<evidence type="ECO:0000259" key="16">
    <source>
        <dbReference type="PROSITE" id="PS51975"/>
    </source>
</evidence>
<evidence type="ECO:0000256" key="10">
    <source>
        <dbReference type="ARBA" id="ARBA00022723"/>
    </source>
</evidence>
<evidence type="ECO:0000313" key="17">
    <source>
        <dbReference type="EMBL" id="WMV75585.1"/>
    </source>
</evidence>
<dbReference type="PIRSF" id="PIRSF037748">
    <property type="entry name" value="RnhC"/>
    <property type="match status" value="1"/>
</dbReference>
<dbReference type="Gene3D" id="3.30.420.10">
    <property type="entry name" value="Ribonuclease H-like superfamily/Ribonuclease H"/>
    <property type="match status" value="1"/>
</dbReference>
<dbReference type="CDD" id="cd14796">
    <property type="entry name" value="RNAse_HIII_N"/>
    <property type="match status" value="1"/>
</dbReference>
<dbReference type="RefSeq" id="WP_008881154.1">
    <property type="nucleotide sequence ID" value="NZ_CP017690.1"/>
</dbReference>
<keyword evidence="11 14" id="KW-0255">Endonuclease</keyword>
<evidence type="ECO:0000256" key="15">
    <source>
        <dbReference type="PROSITE-ProRule" id="PRU01319"/>
    </source>
</evidence>
<dbReference type="PROSITE" id="PS51975">
    <property type="entry name" value="RNASE_H_2"/>
    <property type="match status" value="1"/>
</dbReference>
<comment type="cofactor">
    <cofactor evidence="2">
        <name>Mg(2+)</name>
        <dbReference type="ChEBI" id="CHEBI:18420"/>
    </cofactor>
</comment>
<dbReference type="InterPro" id="IPR024568">
    <property type="entry name" value="RNase_HIII_N"/>
</dbReference>
<evidence type="ECO:0000256" key="1">
    <source>
        <dbReference type="ARBA" id="ARBA00000077"/>
    </source>
</evidence>
<dbReference type="CDD" id="cd06590">
    <property type="entry name" value="RNase_HII_bacteria_HIII_like"/>
    <property type="match status" value="1"/>
</dbReference>
<dbReference type="PANTHER" id="PTHR10954">
    <property type="entry name" value="RIBONUCLEASE H2 SUBUNIT A"/>
    <property type="match status" value="1"/>
</dbReference>
<evidence type="ECO:0000256" key="11">
    <source>
        <dbReference type="ARBA" id="ARBA00022759"/>
    </source>
</evidence>
<evidence type="ECO:0000256" key="7">
    <source>
        <dbReference type="ARBA" id="ARBA00021407"/>
    </source>
</evidence>
<accession>A0ABY9QAV0</accession>
<evidence type="ECO:0000256" key="4">
    <source>
        <dbReference type="ARBA" id="ARBA00004496"/>
    </source>
</evidence>
<keyword evidence="12 14" id="KW-0378">Hydrolase</keyword>
<comment type="catalytic activity">
    <reaction evidence="1 14 15">
        <text>Endonucleolytic cleavage to 5'-phosphomonoester.</text>
        <dbReference type="EC" id="3.1.26.4"/>
    </reaction>
</comment>
<comment type="subcellular location">
    <subcellularLocation>
        <location evidence="4 14">Cytoplasm</location>
    </subcellularLocation>
</comment>
<feature type="domain" description="RNase H type-2" evidence="16">
    <location>
        <begin position="95"/>
        <end position="312"/>
    </location>
</feature>
<evidence type="ECO:0000256" key="5">
    <source>
        <dbReference type="ARBA" id="ARBA00008378"/>
    </source>
</evidence>
<comment type="similarity">
    <text evidence="5 14">Belongs to the RNase HII family. RnhC subfamily.</text>
</comment>
<dbReference type="Pfam" id="PF01351">
    <property type="entry name" value="RNase_HII"/>
    <property type="match status" value="1"/>
</dbReference>
<feature type="binding site" evidence="14 15">
    <location>
        <position position="101"/>
    </location>
    <ligand>
        <name>a divalent metal cation</name>
        <dbReference type="ChEBI" id="CHEBI:60240"/>
    </ligand>
</feature>
<evidence type="ECO:0000256" key="13">
    <source>
        <dbReference type="ARBA" id="ARBA00022842"/>
    </source>
</evidence>
<dbReference type="InterPro" id="IPR036397">
    <property type="entry name" value="RNaseH_sf"/>
</dbReference>
<feature type="binding site" evidence="14 15">
    <location>
        <position position="206"/>
    </location>
    <ligand>
        <name>a divalent metal cation</name>
        <dbReference type="ChEBI" id="CHEBI:60240"/>
    </ligand>
</feature>
<organism evidence="17 18">
    <name type="scientific">Geobacillus thermodenitrificans</name>
    <dbReference type="NCBI Taxonomy" id="33940"/>
    <lineage>
        <taxon>Bacteria</taxon>
        <taxon>Bacillati</taxon>
        <taxon>Bacillota</taxon>
        <taxon>Bacilli</taxon>
        <taxon>Bacillales</taxon>
        <taxon>Anoxybacillaceae</taxon>
        <taxon>Geobacillus</taxon>
    </lineage>
</organism>
<dbReference type="EC" id="3.1.26.4" evidence="6 14"/>
<proteinExistence type="inferred from homology"/>
<evidence type="ECO:0000256" key="12">
    <source>
        <dbReference type="ARBA" id="ARBA00022801"/>
    </source>
</evidence>
<dbReference type="Pfam" id="PF11858">
    <property type="entry name" value="DUF3378"/>
    <property type="match status" value="1"/>
</dbReference>
<keyword evidence="9 14" id="KW-0540">Nuclease</keyword>
<protein>
    <recommendedName>
        <fullName evidence="7 14">Ribonuclease HIII</fullName>
        <shortName evidence="14">RNase HIII</shortName>
        <ecNumber evidence="6 14">3.1.26.4</ecNumber>
    </recommendedName>
</protein>
<keyword evidence="10 14" id="KW-0479">Metal-binding</keyword>
<name>A0ABY9QAV0_GEOTD</name>
<reference evidence="17 18" key="1">
    <citation type="submission" date="2023-08" db="EMBL/GenBank/DDBJ databases">
        <title>Complete genome sequence of Geobacillus thermodenitrificans K1041, a genetically tractable strain representative of the genus Geobacillus.</title>
        <authorList>
            <person name="Kani S."/>
            <person name="Suzuki H."/>
        </authorList>
    </citation>
    <scope>NUCLEOTIDE SEQUENCE [LARGE SCALE GENOMIC DNA]</scope>
    <source>
        <strain evidence="17 18">K1041</strain>
    </source>
</reference>
<evidence type="ECO:0000256" key="8">
    <source>
        <dbReference type="ARBA" id="ARBA00022490"/>
    </source>
</evidence>
<keyword evidence="13 14" id="KW-0460">Magnesium</keyword>
<dbReference type="Proteomes" id="UP001297580">
    <property type="component" value="Chromosome"/>
</dbReference>
<keyword evidence="18" id="KW-1185">Reference proteome</keyword>
<dbReference type="InterPro" id="IPR024567">
    <property type="entry name" value="RNase_HII/HIII_dom"/>
</dbReference>
<dbReference type="NCBIfam" id="TIGR00716">
    <property type="entry name" value="rnhC"/>
    <property type="match status" value="1"/>
</dbReference>
<dbReference type="EMBL" id="CP133461">
    <property type="protein sequence ID" value="WMV75585.1"/>
    <property type="molecule type" value="Genomic_DNA"/>
</dbReference>
<dbReference type="InterPro" id="IPR004641">
    <property type="entry name" value="RNase_HIII"/>
</dbReference>
<evidence type="ECO:0000256" key="6">
    <source>
        <dbReference type="ARBA" id="ARBA00012180"/>
    </source>
</evidence>
<dbReference type="PANTHER" id="PTHR10954:SF23">
    <property type="entry name" value="RIBONUCLEASE"/>
    <property type="match status" value="1"/>
</dbReference>
<dbReference type="SUPFAM" id="SSF53098">
    <property type="entry name" value="Ribonuclease H-like"/>
    <property type="match status" value="1"/>
</dbReference>
<evidence type="ECO:0000256" key="14">
    <source>
        <dbReference type="HAMAP-Rule" id="MF_00053"/>
    </source>
</evidence>
<evidence type="ECO:0000313" key="18">
    <source>
        <dbReference type="Proteomes" id="UP001297580"/>
    </source>
</evidence>
<dbReference type="InterPro" id="IPR001352">
    <property type="entry name" value="RNase_HII/HIII"/>
</dbReference>
<evidence type="ECO:0000256" key="2">
    <source>
        <dbReference type="ARBA" id="ARBA00001946"/>
    </source>
</evidence>
<dbReference type="InterPro" id="IPR012337">
    <property type="entry name" value="RNaseH-like_sf"/>
</dbReference>
<dbReference type="InterPro" id="IPR012295">
    <property type="entry name" value="TBP_dom_sf"/>
</dbReference>
<comment type="function">
    <text evidence="3 14">Endonuclease that specifically degrades the RNA of RNA-DNA hybrids.</text>
</comment>